<protein>
    <recommendedName>
        <fullName evidence="3 4">Dephospho-CoA kinase</fullName>
        <ecNumber evidence="3 4">2.7.1.24</ecNumber>
    </recommendedName>
    <alternativeName>
        <fullName evidence="3">Dephosphocoenzyme A kinase</fullName>
    </alternativeName>
</protein>
<evidence type="ECO:0000256" key="2">
    <source>
        <dbReference type="ARBA" id="ARBA00022840"/>
    </source>
</evidence>
<dbReference type="SUPFAM" id="SSF52540">
    <property type="entry name" value="P-loop containing nucleoside triphosphate hydrolases"/>
    <property type="match status" value="1"/>
</dbReference>
<dbReference type="EMBL" id="JBGMEI010000002">
    <property type="protein sequence ID" value="MFO3665126.1"/>
    <property type="molecule type" value="Genomic_DNA"/>
</dbReference>
<keyword evidence="6" id="KW-1185">Reference proteome</keyword>
<dbReference type="Gene3D" id="3.40.50.300">
    <property type="entry name" value="P-loop containing nucleotide triphosphate hydrolases"/>
    <property type="match status" value="1"/>
</dbReference>
<comment type="function">
    <text evidence="3">Catalyzes the phosphorylation of the 3'-hydroxyl group of dephosphocoenzyme A to form coenzyme A.</text>
</comment>
<comment type="caution">
    <text evidence="5">The sequence shown here is derived from an EMBL/GenBank/DDBJ whole genome shotgun (WGS) entry which is preliminary data.</text>
</comment>
<keyword evidence="2 3" id="KW-0067">ATP-binding</keyword>
<name>A0ABW9M6Z6_9FIRM</name>
<dbReference type="RefSeq" id="WP_410030842.1">
    <property type="nucleotide sequence ID" value="NZ_JBGMEI010000002.1"/>
</dbReference>
<dbReference type="Proteomes" id="UP001637996">
    <property type="component" value="Unassembled WGS sequence"/>
</dbReference>
<comment type="subcellular location">
    <subcellularLocation>
        <location evidence="3">Cytoplasm</location>
    </subcellularLocation>
</comment>
<keyword evidence="3 5" id="KW-0808">Transferase</keyword>
<dbReference type="Pfam" id="PF01121">
    <property type="entry name" value="CoaE"/>
    <property type="match status" value="1"/>
</dbReference>
<comment type="pathway">
    <text evidence="3">Cofactor biosynthesis; coenzyme A biosynthesis; CoA from (R)-pantothenate: step 5/5.</text>
</comment>
<dbReference type="InterPro" id="IPR027417">
    <property type="entry name" value="P-loop_NTPase"/>
</dbReference>
<dbReference type="PANTHER" id="PTHR10695:SF46">
    <property type="entry name" value="BIFUNCTIONAL COENZYME A SYNTHASE-RELATED"/>
    <property type="match status" value="1"/>
</dbReference>
<dbReference type="EC" id="2.7.1.24" evidence="3 4"/>
<dbReference type="CDD" id="cd02022">
    <property type="entry name" value="DPCK"/>
    <property type="match status" value="1"/>
</dbReference>
<evidence type="ECO:0000256" key="4">
    <source>
        <dbReference type="NCBIfam" id="TIGR00152"/>
    </source>
</evidence>
<comment type="catalytic activity">
    <reaction evidence="3">
        <text>3'-dephospho-CoA + ATP = ADP + CoA + H(+)</text>
        <dbReference type="Rhea" id="RHEA:18245"/>
        <dbReference type="ChEBI" id="CHEBI:15378"/>
        <dbReference type="ChEBI" id="CHEBI:30616"/>
        <dbReference type="ChEBI" id="CHEBI:57287"/>
        <dbReference type="ChEBI" id="CHEBI:57328"/>
        <dbReference type="ChEBI" id="CHEBI:456216"/>
        <dbReference type="EC" id="2.7.1.24"/>
    </reaction>
</comment>
<evidence type="ECO:0000256" key="1">
    <source>
        <dbReference type="ARBA" id="ARBA00022741"/>
    </source>
</evidence>
<accession>A0ABW9M6Z6</accession>
<proteinExistence type="inferred from homology"/>
<dbReference type="PANTHER" id="PTHR10695">
    <property type="entry name" value="DEPHOSPHO-COA KINASE-RELATED"/>
    <property type="match status" value="1"/>
</dbReference>
<dbReference type="HAMAP" id="MF_00376">
    <property type="entry name" value="Dephospho_CoA_kinase"/>
    <property type="match status" value="1"/>
</dbReference>
<dbReference type="InterPro" id="IPR001977">
    <property type="entry name" value="Depp_CoAkinase"/>
</dbReference>
<keyword evidence="1 3" id="KW-0547">Nucleotide-binding</keyword>
<organism evidence="5 6">
    <name type="scientific">Anaerococcus martiniensis</name>
    <dbReference type="NCBI Taxonomy" id="3115615"/>
    <lineage>
        <taxon>Bacteria</taxon>
        <taxon>Bacillati</taxon>
        <taxon>Bacillota</taxon>
        <taxon>Tissierellia</taxon>
        <taxon>Tissierellales</taxon>
        <taxon>Peptoniphilaceae</taxon>
        <taxon>Anaerococcus</taxon>
    </lineage>
</organism>
<gene>
    <name evidence="3 5" type="primary">coaE</name>
    <name evidence="5" type="ORF">ACCQ41_02510</name>
</gene>
<keyword evidence="3" id="KW-0963">Cytoplasm</keyword>
<evidence type="ECO:0000313" key="5">
    <source>
        <dbReference type="EMBL" id="MFO3665126.1"/>
    </source>
</evidence>
<dbReference type="PROSITE" id="PS51219">
    <property type="entry name" value="DPCK"/>
    <property type="match status" value="1"/>
</dbReference>
<keyword evidence="3 5" id="KW-0418">Kinase</keyword>
<evidence type="ECO:0000256" key="3">
    <source>
        <dbReference type="HAMAP-Rule" id="MF_00376"/>
    </source>
</evidence>
<feature type="binding site" evidence="3">
    <location>
        <begin position="13"/>
        <end position="18"/>
    </location>
    <ligand>
        <name>ATP</name>
        <dbReference type="ChEBI" id="CHEBI:30616"/>
    </ligand>
</feature>
<comment type="similarity">
    <text evidence="3">Belongs to the CoaE family.</text>
</comment>
<dbReference type="GO" id="GO:0004140">
    <property type="term" value="F:dephospho-CoA kinase activity"/>
    <property type="evidence" value="ECO:0007669"/>
    <property type="project" value="UniProtKB-EC"/>
</dbReference>
<dbReference type="NCBIfam" id="TIGR00152">
    <property type="entry name" value="dephospho-CoA kinase"/>
    <property type="match status" value="1"/>
</dbReference>
<evidence type="ECO:0000313" key="6">
    <source>
        <dbReference type="Proteomes" id="UP001637996"/>
    </source>
</evidence>
<sequence>MSPSKIVITGTIASGKSTLCKLLEEMGFKLISADEVNKELLIPGAKNYEAIKKSGDFDQAFENESLNKKKLAQIIFSDRKKLKKLNQLSHRNILDEIEKQIEILDEKVVFIEIPLFFQMEEKFDADEVWLVVADYQIQIKRLMQRDKISLEYAKAKLESQEQLLNMKEKSDVVFDNSTSVENLSTQLKKVLKQKDLL</sequence>
<keyword evidence="3" id="KW-0173">Coenzyme A biosynthesis</keyword>
<reference evidence="5 6" key="1">
    <citation type="journal article" date="2025" name="Anaerobe">
        <title>Description of Anaerococcus kampingiae sp. nov., Anaerococcus groningensis sp. nov., Anaerococcus martiniensis sp. nov., and Anaerococcus cruorum sp. nov., isolated from human clinical specimens.</title>
        <authorList>
            <person name="Boiten K.E."/>
            <person name="Meijer J."/>
            <person name="van Wezel E.M."/>
            <person name="Veloo A.C.M."/>
        </authorList>
    </citation>
    <scope>NUCLEOTIDE SEQUENCE [LARGE SCALE GENOMIC DNA]</scope>
    <source>
        <strain evidence="5 6">ENR0831</strain>
    </source>
</reference>